<name>A0A1C7MEB3_GRIFR</name>
<feature type="signal peptide" evidence="1">
    <location>
        <begin position="1"/>
        <end position="23"/>
    </location>
</feature>
<dbReference type="Proteomes" id="UP000092993">
    <property type="component" value="Unassembled WGS sequence"/>
</dbReference>
<protein>
    <submittedName>
        <fullName evidence="2">Uncharacterized protein</fullName>
    </submittedName>
</protein>
<reference evidence="2 3" key="1">
    <citation type="submission" date="2016-03" db="EMBL/GenBank/DDBJ databases">
        <title>Whole genome sequencing of Grifola frondosa 9006-11.</title>
        <authorList>
            <person name="Min B."/>
            <person name="Park H."/>
            <person name="Kim J.-G."/>
            <person name="Cho H."/>
            <person name="Oh Y.-L."/>
            <person name="Kong W.-S."/>
            <person name="Choi I.-G."/>
        </authorList>
    </citation>
    <scope>NUCLEOTIDE SEQUENCE [LARGE SCALE GENOMIC DNA]</scope>
    <source>
        <strain evidence="2 3">9006-11</strain>
    </source>
</reference>
<proteinExistence type="predicted"/>
<dbReference type="AlphaFoldDB" id="A0A1C7MEB3"/>
<comment type="caution">
    <text evidence="2">The sequence shown here is derived from an EMBL/GenBank/DDBJ whole genome shotgun (WGS) entry which is preliminary data.</text>
</comment>
<organism evidence="2 3">
    <name type="scientific">Grifola frondosa</name>
    <name type="common">Maitake</name>
    <name type="synonym">Polyporus frondosus</name>
    <dbReference type="NCBI Taxonomy" id="5627"/>
    <lineage>
        <taxon>Eukaryota</taxon>
        <taxon>Fungi</taxon>
        <taxon>Dikarya</taxon>
        <taxon>Basidiomycota</taxon>
        <taxon>Agaricomycotina</taxon>
        <taxon>Agaricomycetes</taxon>
        <taxon>Polyporales</taxon>
        <taxon>Grifolaceae</taxon>
        <taxon>Grifola</taxon>
    </lineage>
</organism>
<keyword evidence="1" id="KW-0732">Signal</keyword>
<evidence type="ECO:0000313" key="2">
    <source>
        <dbReference type="EMBL" id="OBZ75220.1"/>
    </source>
</evidence>
<dbReference type="EMBL" id="LUGG01000004">
    <property type="protein sequence ID" value="OBZ75220.1"/>
    <property type="molecule type" value="Genomic_DNA"/>
</dbReference>
<gene>
    <name evidence="2" type="ORF">A0H81_04620</name>
</gene>
<accession>A0A1C7MEB3</accession>
<evidence type="ECO:0000313" key="3">
    <source>
        <dbReference type="Proteomes" id="UP000092993"/>
    </source>
</evidence>
<keyword evidence="3" id="KW-1185">Reference proteome</keyword>
<sequence>MERWNDIRLFSSFIQVVILVVFCDKIKCPHTEAPSSVVHILNAPHPNTTRRAANVLLDLLTRISTQIFCKCLGGRLLLSNQIRPDLSIHLLSLIYLVLQPNVIGVVEYFFGSLGV</sequence>
<feature type="chain" id="PRO_5008889086" evidence="1">
    <location>
        <begin position="24"/>
        <end position="115"/>
    </location>
</feature>
<evidence type="ECO:0000256" key="1">
    <source>
        <dbReference type="SAM" id="SignalP"/>
    </source>
</evidence>